<organism evidence="2 3">
    <name type="scientific">Escherichia coli</name>
    <dbReference type="NCBI Taxonomy" id="562"/>
    <lineage>
        <taxon>Bacteria</taxon>
        <taxon>Pseudomonadati</taxon>
        <taxon>Pseudomonadota</taxon>
        <taxon>Gammaproteobacteria</taxon>
        <taxon>Enterobacterales</taxon>
        <taxon>Enterobacteriaceae</taxon>
        <taxon>Escherichia</taxon>
    </lineage>
</organism>
<feature type="compositionally biased region" description="Basic and acidic residues" evidence="1">
    <location>
        <begin position="57"/>
        <end position="67"/>
    </location>
</feature>
<feature type="non-terminal residue" evidence="2">
    <location>
        <position position="85"/>
    </location>
</feature>
<feature type="region of interest" description="Disordered" evidence="1">
    <location>
        <begin position="37"/>
        <end position="85"/>
    </location>
</feature>
<evidence type="ECO:0000256" key="1">
    <source>
        <dbReference type="SAM" id="MobiDB-lite"/>
    </source>
</evidence>
<reference evidence="2 3" key="1">
    <citation type="submission" date="2019-12" db="EMBL/GenBank/DDBJ databases">
        <title>Enteriobacteria Tanzani isolates_8377-8380.</title>
        <authorList>
            <person name="Subbiah M."/>
            <person name="Call D."/>
        </authorList>
    </citation>
    <scope>NUCLEOTIDE SEQUENCE [LARGE SCALE GENOMIC DNA]</scope>
    <source>
        <strain evidence="2 3">8379wE6</strain>
    </source>
</reference>
<evidence type="ECO:0000313" key="3">
    <source>
        <dbReference type="Proteomes" id="UP000436482"/>
    </source>
</evidence>
<gene>
    <name evidence="2" type="ORF">GP979_35185</name>
</gene>
<feature type="non-terminal residue" evidence="2">
    <location>
        <position position="1"/>
    </location>
</feature>
<dbReference type="GO" id="GO:0003723">
    <property type="term" value="F:RNA binding"/>
    <property type="evidence" value="ECO:0007669"/>
    <property type="project" value="InterPro"/>
</dbReference>
<dbReference type="AlphaFoldDB" id="A0A6N8NT01"/>
<comment type="caution">
    <text evidence="2">The sequence shown here is derived from an EMBL/GenBank/DDBJ whole genome shotgun (WGS) entry which is preliminary data.</text>
</comment>
<protein>
    <submittedName>
        <fullName evidence="2">Pseudouridine synthase</fullName>
    </submittedName>
</protein>
<dbReference type="Gene3D" id="3.30.70.580">
    <property type="entry name" value="Pseudouridine synthase I, catalytic domain, N-terminal subdomain"/>
    <property type="match status" value="1"/>
</dbReference>
<name>A0A6N8NT01_ECOLX</name>
<dbReference type="Proteomes" id="UP000436482">
    <property type="component" value="Unassembled WGS sequence"/>
</dbReference>
<accession>A0A6N8NT01</accession>
<dbReference type="InterPro" id="IPR020094">
    <property type="entry name" value="TruA/RsuA/RluB/E/F_N"/>
</dbReference>
<proteinExistence type="predicted"/>
<sequence>RTRIMNVSLSGIPLGEWRDLTDDELIDLFKLIENSSSEAKPKVKAKPKTAGIKRPVVKMEKTAEKGGRPASNGKRFTSPGRKKKG</sequence>
<dbReference type="EMBL" id="WTQQ01002564">
    <property type="protein sequence ID" value="MWR93452.1"/>
    <property type="molecule type" value="Genomic_DNA"/>
</dbReference>
<evidence type="ECO:0000313" key="2">
    <source>
        <dbReference type="EMBL" id="MWR93452.1"/>
    </source>
</evidence>
<dbReference type="GO" id="GO:0009982">
    <property type="term" value="F:pseudouridine synthase activity"/>
    <property type="evidence" value="ECO:0007669"/>
    <property type="project" value="InterPro"/>
</dbReference>